<name>A0ABQ1N3V1_9BACT</name>
<accession>A0ABQ1N3V1</accession>
<feature type="domain" description="Lon N-terminal" evidence="1">
    <location>
        <begin position="5"/>
        <end position="145"/>
    </location>
</feature>
<proteinExistence type="predicted"/>
<evidence type="ECO:0000313" key="2">
    <source>
        <dbReference type="EMBL" id="GGC50257.1"/>
    </source>
</evidence>
<dbReference type="Pfam" id="PF02190">
    <property type="entry name" value="LON_substr_bdg"/>
    <property type="match status" value="1"/>
</dbReference>
<gene>
    <name evidence="2" type="ORF">GCM10011506_39900</name>
</gene>
<dbReference type="SUPFAM" id="SSF88697">
    <property type="entry name" value="PUA domain-like"/>
    <property type="match status" value="1"/>
</dbReference>
<dbReference type="RefSeq" id="WP_188466979.1">
    <property type="nucleotide sequence ID" value="NZ_BAABHU010000014.1"/>
</dbReference>
<evidence type="ECO:0000259" key="1">
    <source>
        <dbReference type="Pfam" id="PF02190"/>
    </source>
</evidence>
<dbReference type="Proteomes" id="UP000636010">
    <property type="component" value="Unassembled WGS sequence"/>
</dbReference>
<organism evidence="2 3">
    <name type="scientific">Marivirga lumbricoides</name>
    <dbReference type="NCBI Taxonomy" id="1046115"/>
    <lineage>
        <taxon>Bacteria</taxon>
        <taxon>Pseudomonadati</taxon>
        <taxon>Bacteroidota</taxon>
        <taxon>Cytophagia</taxon>
        <taxon>Cytophagales</taxon>
        <taxon>Marivirgaceae</taxon>
        <taxon>Marivirga</taxon>
    </lineage>
</organism>
<protein>
    <recommendedName>
        <fullName evidence="1">Lon N-terminal domain-containing protein</fullName>
    </recommendedName>
</protein>
<dbReference type="EMBL" id="BMEC01000014">
    <property type="protein sequence ID" value="GGC50257.1"/>
    <property type="molecule type" value="Genomic_DNA"/>
</dbReference>
<comment type="caution">
    <text evidence="2">The sequence shown here is derived from an EMBL/GenBank/DDBJ whole genome shotgun (WGS) entry which is preliminary data.</text>
</comment>
<dbReference type="Gene3D" id="2.30.130.40">
    <property type="entry name" value="LON domain-like"/>
    <property type="match status" value="1"/>
</dbReference>
<evidence type="ECO:0000313" key="3">
    <source>
        <dbReference type="Proteomes" id="UP000636010"/>
    </source>
</evidence>
<reference evidence="3" key="1">
    <citation type="journal article" date="2019" name="Int. J. Syst. Evol. Microbiol.">
        <title>The Global Catalogue of Microorganisms (GCM) 10K type strain sequencing project: providing services to taxonomists for standard genome sequencing and annotation.</title>
        <authorList>
            <consortium name="The Broad Institute Genomics Platform"/>
            <consortium name="The Broad Institute Genome Sequencing Center for Infectious Disease"/>
            <person name="Wu L."/>
            <person name="Ma J."/>
        </authorList>
    </citation>
    <scope>NUCLEOTIDE SEQUENCE [LARGE SCALE GENOMIC DNA]</scope>
    <source>
        <strain evidence="3">CGMCC 1.10832</strain>
    </source>
</reference>
<sequence length="208" mass="24397">MKTILPFFPLNLVAFPGQELNLHVFEPRYKELVRDCVANESNFAIPSYVKNKIEYGTEMKLVNIAKEYSDGRFDIETKAINVLHVLNMQNPYKEKLYAAGDVEILTNVDNGDIILKEALFESLTELYKLVEIQKVPLNTDFRVFDIAHQIGLSKDAEYDLLQLREERQRQRFLLDHLKVILPQLRDIQKSKELIKMNGHFRHYDPLEF</sequence>
<dbReference type="InterPro" id="IPR015947">
    <property type="entry name" value="PUA-like_sf"/>
</dbReference>
<dbReference type="InterPro" id="IPR003111">
    <property type="entry name" value="Lon_prtase_N"/>
</dbReference>
<keyword evidence="3" id="KW-1185">Reference proteome</keyword>
<dbReference type="InterPro" id="IPR046336">
    <property type="entry name" value="Lon_prtase_N_sf"/>
</dbReference>